<dbReference type="SUPFAM" id="SSF51735">
    <property type="entry name" value="NAD(P)-binding Rossmann-fold domains"/>
    <property type="match status" value="1"/>
</dbReference>
<dbReference type="eggNOG" id="COG1832">
    <property type="taxonomic scope" value="Bacteria"/>
</dbReference>
<dbReference type="InterPro" id="IPR036291">
    <property type="entry name" value="NAD(P)-bd_dom_sf"/>
</dbReference>
<dbReference type="Pfam" id="PF13380">
    <property type="entry name" value="CoA_binding_2"/>
    <property type="match status" value="1"/>
</dbReference>
<dbReference type="PANTHER" id="PTHR33303:SF2">
    <property type="entry name" value="COA-BINDING DOMAIN-CONTAINING PROTEIN"/>
    <property type="match status" value="1"/>
</dbReference>
<dbReference type="HOGENOM" id="CLU_112567_0_0_5"/>
<organism evidence="2 3">
    <name type="scientific">Ancylobacter novellus (strain ATCC 8093 / DSM 506 / JCM 20403 / CCM 1077 / IAM 12100 / NBRC 12443 / NCIMB 10456)</name>
    <name type="common">Starkeya novella</name>
    <dbReference type="NCBI Taxonomy" id="639283"/>
    <lineage>
        <taxon>Bacteria</taxon>
        <taxon>Pseudomonadati</taxon>
        <taxon>Pseudomonadota</taxon>
        <taxon>Alphaproteobacteria</taxon>
        <taxon>Hyphomicrobiales</taxon>
        <taxon>Xanthobacteraceae</taxon>
        <taxon>Ancylobacter</taxon>
    </lineage>
</organism>
<accession>D7A1G5</accession>
<reference evidence="2 3" key="1">
    <citation type="journal article" date="2012" name="Stand. Genomic Sci.">
        <title>Complete genome sequence of the facultatively chemolithoautotrophic and methylotrophic alpha Proteobacterium Starkeya novella type strain (ATCC 8093(T)).</title>
        <authorList>
            <person name="Kappler U."/>
            <person name="Davenport K."/>
            <person name="Beatson S."/>
            <person name="Lucas S."/>
            <person name="Lapidus A."/>
            <person name="Copeland A."/>
            <person name="Berry K.W."/>
            <person name="Glavina Del Rio T."/>
            <person name="Hammon N."/>
            <person name="Dalin E."/>
            <person name="Tice H."/>
            <person name="Pitluck S."/>
            <person name="Richardson P."/>
            <person name="Bruce D."/>
            <person name="Goodwin L.A."/>
            <person name="Han C."/>
            <person name="Tapia R."/>
            <person name="Detter J.C."/>
            <person name="Chang Y.J."/>
            <person name="Jeffries C.D."/>
            <person name="Land M."/>
            <person name="Hauser L."/>
            <person name="Kyrpides N.C."/>
            <person name="Goker M."/>
            <person name="Ivanova N."/>
            <person name="Klenk H.P."/>
            <person name="Woyke T."/>
        </authorList>
    </citation>
    <scope>NUCLEOTIDE SEQUENCE [LARGE SCALE GENOMIC DNA]</scope>
    <source>
        <strain evidence="3">ATCC 8093 / DSM 506 / JCM 20403 / CCM 1077 / IAM 12100 / NBRC 12443 / NCIMB 10456</strain>
    </source>
</reference>
<protein>
    <submittedName>
        <fullName evidence="2">CoA-binding domain protein</fullName>
    </submittedName>
</protein>
<dbReference type="AlphaFoldDB" id="D7A1G5"/>
<keyword evidence="3" id="KW-1185">Reference proteome</keyword>
<evidence type="ECO:0000313" key="3">
    <source>
        <dbReference type="Proteomes" id="UP000006633"/>
    </source>
</evidence>
<dbReference type="SMART" id="SM00881">
    <property type="entry name" value="CoA_binding"/>
    <property type="match status" value="1"/>
</dbReference>
<proteinExistence type="predicted"/>
<sequence length="151" mass="16364">MPETPMNHDHYDDAFIADWLGKVRTIAVVGASPNPARPSHGVANFLARHGYKVFLVNPGQAGKEQNGLTFYARLADIPEPVDMVDVFRAPEYLAGVVDEALALSPRPKLIWSQLGVRDDKAAAKAEAAGVAVIMNRCPAIEIPRLRLPAAQ</sequence>
<dbReference type="KEGG" id="sno:Snov_2227"/>
<feature type="domain" description="CoA-binding" evidence="1">
    <location>
        <begin position="20"/>
        <end position="116"/>
    </location>
</feature>
<dbReference type="EMBL" id="CP002026">
    <property type="protein sequence ID" value="ADH89523.1"/>
    <property type="molecule type" value="Genomic_DNA"/>
</dbReference>
<gene>
    <name evidence="2" type="ordered locus">Snov_2227</name>
</gene>
<dbReference type="PANTHER" id="PTHR33303">
    <property type="entry name" value="CYTOPLASMIC PROTEIN-RELATED"/>
    <property type="match status" value="1"/>
</dbReference>
<name>D7A1G5_ANCN5</name>
<evidence type="ECO:0000259" key="1">
    <source>
        <dbReference type="SMART" id="SM00881"/>
    </source>
</evidence>
<dbReference type="Proteomes" id="UP000006633">
    <property type="component" value="Chromosome"/>
</dbReference>
<dbReference type="Gene3D" id="3.40.50.720">
    <property type="entry name" value="NAD(P)-binding Rossmann-like Domain"/>
    <property type="match status" value="1"/>
</dbReference>
<evidence type="ECO:0000313" key="2">
    <source>
        <dbReference type="EMBL" id="ADH89523.1"/>
    </source>
</evidence>
<dbReference type="STRING" id="639283.Snov_2227"/>
<dbReference type="InterPro" id="IPR003781">
    <property type="entry name" value="CoA-bd"/>
</dbReference>